<feature type="compositionally biased region" description="Polar residues" evidence="1">
    <location>
        <begin position="87"/>
        <end position="96"/>
    </location>
</feature>
<proteinExistence type="predicted"/>
<gene>
    <name evidence="2" type="ORF">AMTR_s00026p00140440</name>
</gene>
<reference evidence="3" key="1">
    <citation type="journal article" date="2013" name="Science">
        <title>The Amborella genome and the evolution of flowering plants.</title>
        <authorList>
            <consortium name="Amborella Genome Project"/>
        </authorList>
    </citation>
    <scope>NUCLEOTIDE SEQUENCE [LARGE SCALE GENOMIC DNA]</scope>
</reference>
<dbReference type="AlphaFoldDB" id="W1PRP7"/>
<dbReference type="Gramene" id="ERN10391">
    <property type="protein sequence ID" value="ERN10391"/>
    <property type="gene ID" value="AMTR_s00026p00140440"/>
</dbReference>
<name>W1PRP7_AMBTC</name>
<feature type="region of interest" description="Disordered" evidence="1">
    <location>
        <begin position="51"/>
        <end position="96"/>
    </location>
</feature>
<protein>
    <submittedName>
        <fullName evidence="2">Uncharacterized protein</fullName>
    </submittedName>
</protein>
<evidence type="ECO:0000256" key="1">
    <source>
        <dbReference type="SAM" id="MobiDB-lite"/>
    </source>
</evidence>
<accession>W1PRP7</accession>
<keyword evidence="3" id="KW-1185">Reference proteome</keyword>
<dbReference type="EMBL" id="KI392852">
    <property type="protein sequence ID" value="ERN10391.1"/>
    <property type="molecule type" value="Genomic_DNA"/>
</dbReference>
<organism evidence="2 3">
    <name type="scientific">Amborella trichopoda</name>
    <dbReference type="NCBI Taxonomy" id="13333"/>
    <lineage>
        <taxon>Eukaryota</taxon>
        <taxon>Viridiplantae</taxon>
        <taxon>Streptophyta</taxon>
        <taxon>Embryophyta</taxon>
        <taxon>Tracheophyta</taxon>
        <taxon>Spermatophyta</taxon>
        <taxon>Magnoliopsida</taxon>
        <taxon>Amborellales</taxon>
        <taxon>Amborellaceae</taxon>
        <taxon>Amborella</taxon>
    </lineage>
</organism>
<evidence type="ECO:0000313" key="3">
    <source>
        <dbReference type="Proteomes" id="UP000017836"/>
    </source>
</evidence>
<dbReference type="HOGENOM" id="CLU_2362519_0_0_1"/>
<feature type="region of interest" description="Disordered" evidence="1">
    <location>
        <begin position="1"/>
        <end position="21"/>
    </location>
</feature>
<feature type="compositionally biased region" description="Polar residues" evidence="1">
    <location>
        <begin position="1"/>
        <end position="10"/>
    </location>
</feature>
<evidence type="ECO:0000313" key="2">
    <source>
        <dbReference type="EMBL" id="ERN10391.1"/>
    </source>
</evidence>
<sequence>MHSPFSSARVKSQHDKKEDLAHPFLASVHANAQYGGRKYYARPLLLTQSSDGVYNQKGTGPRSKGPTNLDFTKKTGWPSDPAGQHYFKSTQGTLDT</sequence>
<feature type="compositionally biased region" description="Basic and acidic residues" evidence="1">
    <location>
        <begin position="12"/>
        <end position="21"/>
    </location>
</feature>
<dbReference type="Proteomes" id="UP000017836">
    <property type="component" value="Unassembled WGS sequence"/>
</dbReference>